<evidence type="ECO:0000313" key="2">
    <source>
        <dbReference type="EMBL" id="ANJ68215.1"/>
    </source>
</evidence>
<dbReference type="KEGG" id="haz:A9404_01675"/>
<evidence type="ECO:0000313" key="3">
    <source>
        <dbReference type="Proteomes" id="UP000078596"/>
    </source>
</evidence>
<sequence>MNARTTIQTFALAFTLALATVASAQAAPFKVVSQDLNPHQPIPKKFVFKGFGCTGENISPEIGWKHAPAGTKSFAVMVHDPDAPTGGAGFWHWVVINIPATATSLPEGAGDGKPDSGLPAGAVQIPDDYSIAGWGGPCPPTGDKPHRYVFTVYALKVAQLTPPTNATASLVGFLINQNALAKASLTARYGR</sequence>
<dbReference type="Pfam" id="PF01161">
    <property type="entry name" value="PBP"/>
    <property type="match status" value="1"/>
</dbReference>
<evidence type="ECO:0008006" key="4">
    <source>
        <dbReference type="Google" id="ProtNLM"/>
    </source>
</evidence>
<dbReference type="EMBL" id="CP016027">
    <property type="protein sequence ID" value="ANJ68215.1"/>
    <property type="molecule type" value="Genomic_DNA"/>
</dbReference>
<feature type="signal peptide" evidence="1">
    <location>
        <begin position="1"/>
        <end position="26"/>
    </location>
</feature>
<dbReference type="SUPFAM" id="SSF49777">
    <property type="entry name" value="PEBP-like"/>
    <property type="match status" value="1"/>
</dbReference>
<dbReference type="Proteomes" id="UP000078596">
    <property type="component" value="Chromosome"/>
</dbReference>
<dbReference type="InterPro" id="IPR036610">
    <property type="entry name" value="PEBP-like_sf"/>
</dbReference>
<dbReference type="PANTHER" id="PTHR30289">
    <property type="entry name" value="UNCHARACTERIZED PROTEIN YBCL-RELATED"/>
    <property type="match status" value="1"/>
</dbReference>
<dbReference type="AlphaFoldDB" id="A0A191ZK23"/>
<dbReference type="STRING" id="1860122.A9404_01675"/>
<feature type="chain" id="PRO_5008250458" description="Phosphatidylethanolamine-binding protein" evidence="1">
    <location>
        <begin position="27"/>
        <end position="191"/>
    </location>
</feature>
<organism evidence="2 3">
    <name type="scientific">Halothiobacillus diazotrophicus</name>
    <dbReference type="NCBI Taxonomy" id="1860122"/>
    <lineage>
        <taxon>Bacteria</taxon>
        <taxon>Pseudomonadati</taxon>
        <taxon>Pseudomonadota</taxon>
        <taxon>Gammaproteobacteria</taxon>
        <taxon>Chromatiales</taxon>
        <taxon>Halothiobacillaceae</taxon>
        <taxon>Halothiobacillus</taxon>
    </lineage>
</organism>
<evidence type="ECO:0000256" key="1">
    <source>
        <dbReference type="SAM" id="SignalP"/>
    </source>
</evidence>
<dbReference type="Gene3D" id="3.90.280.10">
    <property type="entry name" value="PEBP-like"/>
    <property type="match status" value="1"/>
</dbReference>
<dbReference type="PANTHER" id="PTHR30289:SF1">
    <property type="entry name" value="PEBP (PHOSPHATIDYLETHANOLAMINE-BINDING PROTEIN) FAMILY PROTEIN"/>
    <property type="match status" value="1"/>
</dbReference>
<dbReference type="CDD" id="cd00865">
    <property type="entry name" value="PEBP_bact_arch"/>
    <property type="match status" value="1"/>
</dbReference>
<dbReference type="OrthoDB" id="9797506at2"/>
<dbReference type="InterPro" id="IPR005247">
    <property type="entry name" value="YbhB_YbcL/LppC-like"/>
</dbReference>
<gene>
    <name evidence="2" type="ORF">A9404_01675</name>
</gene>
<keyword evidence="3" id="KW-1185">Reference proteome</keyword>
<dbReference type="NCBIfam" id="TIGR00481">
    <property type="entry name" value="YbhB/YbcL family Raf kinase inhibitor-like protein"/>
    <property type="match status" value="1"/>
</dbReference>
<reference evidence="2 3" key="1">
    <citation type="submission" date="2016-06" db="EMBL/GenBank/DDBJ databases">
        <title>Insight into the functional genes involving in sulfur oxidation in Pearl River water.</title>
        <authorList>
            <person name="Luo J."/>
            <person name="Tan X."/>
            <person name="Lin W."/>
        </authorList>
    </citation>
    <scope>NUCLEOTIDE SEQUENCE [LARGE SCALE GENOMIC DNA]</scope>
    <source>
        <strain evidence="2 3">LS2</strain>
    </source>
</reference>
<dbReference type="InterPro" id="IPR008914">
    <property type="entry name" value="PEBP"/>
</dbReference>
<accession>A0A191ZK23</accession>
<proteinExistence type="predicted"/>
<protein>
    <recommendedName>
        <fullName evidence="4">Phosphatidylethanolamine-binding protein</fullName>
    </recommendedName>
</protein>
<name>A0A191ZK23_9GAMM</name>
<keyword evidence="1" id="KW-0732">Signal</keyword>